<dbReference type="Gene3D" id="3.30.70.2890">
    <property type="entry name" value="XS domain"/>
    <property type="match status" value="1"/>
</dbReference>
<feature type="domain" description="XS" evidence="2">
    <location>
        <begin position="402"/>
        <end position="531"/>
    </location>
</feature>
<proteinExistence type="predicted"/>
<dbReference type="AlphaFoldDB" id="B9G871"/>
<evidence type="ECO:0000256" key="1">
    <source>
        <dbReference type="SAM" id="MobiDB-lite"/>
    </source>
</evidence>
<dbReference type="InterPro" id="IPR005380">
    <property type="entry name" value="XS_domain"/>
</dbReference>
<protein>
    <recommendedName>
        <fullName evidence="2">XS domain-containing protein</fullName>
    </recommendedName>
</protein>
<accession>B9G871</accession>
<reference evidence="3" key="2">
    <citation type="submission" date="2008-12" db="EMBL/GenBank/DDBJ databases">
        <title>Improved gene annotation of the rice (Oryza sativa) genomes.</title>
        <authorList>
            <person name="Wang J."/>
            <person name="Li R."/>
            <person name="Fan W."/>
            <person name="Huang Q."/>
            <person name="Zhang J."/>
            <person name="Zhou Y."/>
            <person name="Hu Y."/>
            <person name="Zi S."/>
            <person name="Li J."/>
            <person name="Ni P."/>
            <person name="Zheng H."/>
            <person name="Zhang Y."/>
            <person name="Zhao M."/>
            <person name="Hao Q."/>
            <person name="McDermott J."/>
            <person name="Samudrala R."/>
            <person name="Kristiansen K."/>
            <person name="Wong G.K.-S."/>
        </authorList>
    </citation>
    <scope>NUCLEOTIDE SEQUENCE</scope>
</reference>
<dbReference type="PANTHER" id="PTHR46619:SF1">
    <property type="entry name" value="XS DOMAIN CONTAINING PROTEIN EXPRESSED"/>
    <property type="match status" value="1"/>
</dbReference>
<reference evidence="3" key="1">
    <citation type="journal article" date="2005" name="PLoS Biol.">
        <title>The genomes of Oryza sativa: a history of duplications.</title>
        <authorList>
            <person name="Yu J."/>
            <person name="Wang J."/>
            <person name="Lin W."/>
            <person name="Li S."/>
            <person name="Li H."/>
            <person name="Zhou J."/>
            <person name="Ni P."/>
            <person name="Dong W."/>
            <person name="Hu S."/>
            <person name="Zeng C."/>
            <person name="Zhang J."/>
            <person name="Zhang Y."/>
            <person name="Li R."/>
            <person name="Xu Z."/>
            <person name="Li S."/>
            <person name="Li X."/>
            <person name="Zheng H."/>
            <person name="Cong L."/>
            <person name="Lin L."/>
            <person name="Yin J."/>
            <person name="Geng J."/>
            <person name="Li G."/>
            <person name="Shi J."/>
            <person name="Liu J."/>
            <person name="Lv H."/>
            <person name="Li J."/>
            <person name="Wang J."/>
            <person name="Deng Y."/>
            <person name="Ran L."/>
            <person name="Shi X."/>
            <person name="Wang X."/>
            <person name="Wu Q."/>
            <person name="Li C."/>
            <person name="Ren X."/>
            <person name="Wang J."/>
            <person name="Wang X."/>
            <person name="Li D."/>
            <person name="Liu D."/>
            <person name="Zhang X."/>
            <person name="Ji Z."/>
            <person name="Zhao W."/>
            <person name="Sun Y."/>
            <person name="Zhang Z."/>
            <person name="Bao J."/>
            <person name="Han Y."/>
            <person name="Dong L."/>
            <person name="Ji J."/>
            <person name="Chen P."/>
            <person name="Wu S."/>
            <person name="Liu J."/>
            <person name="Xiao Y."/>
            <person name="Bu D."/>
            <person name="Tan J."/>
            <person name="Yang L."/>
            <person name="Ye C."/>
            <person name="Zhang J."/>
            <person name="Xu J."/>
            <person name="Zhou Y."/>
            <person name="Yu Y."/>
            <person name="Zhang B."/>
            <person name="Zhuang S."/>
            <person name="Wei H."/>
            <person name="Liu B."/>
            <person name="Lei M."/>
            <person name="Yu H."/>
            <person name="Li Y."/>
            <person name="Xu H."/>
            <person name="Wei S."/>
            <person name="He X."/>
            <person name="Fang L."/>
            <person name="Zhang Z."/>
            <person name="Zhang Y."/>
            <person name="Huang X."/>
            <person name="Su Z."/>
            <person name="Tong W."/>
            <person name="Li J."/>
            <person name="Tong Z."/>
            <person name="Li S."/>
            <person name="Ye J."/>
            <person name="Wang L."/>
            <person name="Fang L."/>
            <person name="Lei T."/>
            <person name="Chen C."/>
            <person name="Chen H."/>
            <person name="Xu Z."/>
            <person name="Li H."/>
            <person name="Huang H."/>
            <person name="Zhang F."/>
            <person name="Xu H."/>
            <person name="Li N."/>
            <person name="Zhao C."/>
            <person name="Li S."/>
            <person name="Dong L."/>
            <person name="Huang Y."/>
            <person name="Li L."/>
            <person name="Xi Y."/>
            <person name="Qi Q."/>
            <person name="Li W."/>
            <person name="Zhang B."/>
            <person name="Hu W."/>
            <person name="Zhang Y."/>
            <person name="Tian X."/>
            <person name="Jiao Y."/>
            <person name="Liang X."/>
            <person name="Jin J."/>
            <person name="Gao L."/>
            <person name="Zheng W."/>
            <person name="Hao B."/>
            <person name="Liu S."/>
            <person name="Wang W."/>
            <person name="Yuan L."/>
            <person name="Cao M."/>
            <person name="McDermott J."/>
            <person name="Samudrala R."/>
            <person name="Wang J."/>
            <person name="Wong G.K."/>
            <person name="Yang H."/>
        </authorList>
    </citation>
    <scope>NUCLEOTIDE SEQUENCE [LARGE SCALE GENOMIC DNA]</scope>
</reference>
<feature type="region of interest" description="Disordered" evidence="1">
    <location>
        <begin position="36"/>
        <end position="122"/>
    </location>
</feature>
<feature type="compositionally biased region" description="Basic and acidic residues" evidence="1">
    <location>
        <begin position="110"/>
        <end position="122"/>
    </location>
</feature>
<sequence>MASIPPRPQYGLESLDRRNVVLSDGTVRTYFALPLEPPPQLRQPLPLPLPPFLARQLGPPVGLPPPTAERWAPMRPPAALLPMPAPKRKWEGQANGSVPGESSGRQQQQKPEEKRVAKQVKVETPDVDAKQLKSSFLKMVKLMNENAEQKKNYRANGKISQLKCTVCGRFLKYAIIHQSGPEYLSLFYSIPTAPSFTSGKGSSPLHLHQCRSPPFPVKLLPSISGHGTSPPMSCDVAQFLPPHPSCFAVPCPSHFPTCGGFCLFCGGFFLGPGADILCTRVSNSGCHGCGTDCHHPTEEQMGKEAGGISVGGGGSLCAHASSHRSNLCEQPFGFLGFTLDSIDLHSLLNHSYYAKSAELRADHLGLHKALCVLMGWNYSVDPVHKKAYQTLSTADAEANQGDLILWPPTVIIENTYKSKNDGQKDGMSNKEMEGKLREMGFVGASVKPLSGKDGQRSMLVKFASSLAGLSEAERLAQSLEKQGHGRAEWYRVRSVPPGADGGSNPLLVKVGAKGERTWVLYGYLATAWDLDALDLESKQNAVIKSRKELDLS</sequence>
<dbReference type="Proteomes" id="UP000007752">
    <property type="component" value="Chromosome 11"/>
</dbReference>
<feature type="compositionally biased region" description="Pro residues" evidence="1">
    <location>
        <begin position="36"/>
        <end position="51"/>
    </location>
</feature>
<gene>
    <name evidence="3" type="ORF">OsJ_34371</name>
</gene>
<evidence type="ECO:0000259" key="2">
    <source>
        <dbReference type="Pfam" id="PF03468"/>
    </source>
</evidence>
<dbReference type="Pfam" id="PF03468">
    <property type="entry name" value="XS"/>
    <property type="match status" value="1"/>
</dbReference>
<evidence type="ECO:0000313" key="3">
    <source>
        <dbReference type="EMBL" id="EEE52336.1"/>
    </source>
</evidence>
<name>B9G871_ORYSJ</name>
<dbReference type="PANTHER" id="PTHR46619">
    <property type="entry name" value="RNA RECOGNITION MOTIF XS DOMAIN PROTEIN-RELATED"/>
    <property type="match status" value="1"/>
</dbReference>
<dbReference type="GO" id="GO:0031047">
    <property type="term" value="P:regulatory ncRNA-mediated gene silencing"/>
    <property type="evidence" value="ECO:0007669"/>
    <property type="project" value="InterPro"/>
</dbReference>
<dbReference type="InterPro" id="IPR038588">
    <property type="entry name" value="XS_domain_sf"/>
</dbReference>
<organism evidence="3">
    <name type="scientific">Oryza sativa subsp. japonica</name>
    <name type="common">Rice</name>
    <dbReference type="NCBI Taxonomy" id="39947"/>
    <lineage>
        <taxon>Eukaryota</taxon>
        <taxon>Viridiplantae</taxon>
        <taxon>Streptophyta</taxon>
        <taxon>Embryophyta</taxon>
        <taxon>Tracheophyta</taxon>
        <taxon>Spermatophyta</taxon>
        <taxon>Magnoliopsida</taxon>
        <taxon>Liliopsida</taxon>
        <taxon>Poales</taxon>
        <taxon>Poaceae</taxon>
        <taxon>BOP clade</taxon>
        <taxon>Oryzoideae</taxon>
        <taxon>Oryzeae</taxon>
        <taxon>Oryzinae</taxon>
        <taxon>Oryza</taxon>
        <taxon>Oryza sativa</taxon>
    </lineage>
</organism>
<dbReference type="EMBL" id="CM000148">
    <property type="protein sequence ID" value="EEE52336.1"/>
    <property type="molecule type" value="Genomic_DNA"/>
</dbReference>